<sequence>MDIKQTSYTYTHRPVILFRIVLVLTWPWAVWLRSLRAHRHSRAARVSIGRHIQALQKRGRLGRIPKAFPYLTDTHQKNLLSHTTLWFLLVTSQIFDSESIRVSIKCVLPSSRYRPEP</sequence>
<protein>
    <submittedName>
        <fullName evidence="2">Uncharacterized protein</fullName>
    </submittedName>
</protein>
<evidence type="ECO:0000313" key="2">
    <source>
        <dbReference type="EMBL" id="GBP61448.1"/>
    </source>
</evidence>
<organism evidence="2 3">
    <name type="scientific">Eumeta variegata</name>
    <name type="common">Bagworm moth</name>
    <name type="synonym">Eumeta japonica</name>
    <dbReference type="NCBI Taxonomy" id="151549"/>
    <lineage>
        <taxon>Eukaryota</taxon>
        <taxon>Metazoa</taxon>
        <taxon>Ecdysozoa</taxon>
        <taxon>Arthropoda</taxon>
        <taxon>Hexapoda</taxon>
        <taxon>Insecta</taxon>
        <taxon>Pterygota</taxon>
        <taxon>Neoptera</taxon>
        <taxon>Endopterygota</taxon>
        <taxon>Lepidoptera</taxon>
        <taxon>Glossata</taxon>
        <taxon>Ditrysia</taxon>
        <taxon>Tineoidea</taxon>
        <taxon>Psychidae</taxon>
        <taxon>Oiketicinae</taxon>
        <taxon>Eumeta</taxon>
    </lineage>
</organism>
<keyword evidence="3" id="KW-1185">Reference proteome</keyword>
<proteinExistence type="predicted"/>
<dbReference type="AlphaFoldDB" id="A0A4C1XDE3"/>
<accession>A0A4C1XDE3</accession>
<reference evidence="2 3" key="1">
    <citation type="journal article" date="2019" name="Commun. Biol.">
        <title>The bagworm genome reveals a unique fibroin gene that provides high tensile strength.</title>
        <authorList>
            <person name="Kono N."/>
            <person name="Nakamura H."/>
            <person name="Ohtoshi R."/>
            <person name="Tomita M."/>
            <person name="Numata K."/>
            <person name="Arakawa K."/>
        </authorList>
    </citation>
    <scope>NUCLEOTIDE SEQUENCE [LARGE SCALE GENOMIC DNA]</scope>
</reference>
<keyword evidence="1" id="KW-0472">Membrane</keyword>
<comment type="caution">
    <text evidence="2">The sequence shown here is derived from an EMBL/GenBank/DDBJ whole genome shotgun (WGS) entry which is preliminary data.</text>
</comment>
<evidence type="ECO:0000256" key="1">
    <source>
        <dbReference type="SAM" id="Phobius"/>
    </source>
</evidence>
<keyword evidence="1" id="KW-0812">Transmembrane</keyword>
<evidence type="ECO:0000313" key="3">
    <source>
        <dbReference type="Proteomes" id="UP000299102"/>
    </source>
</evidence>
<dbReference type="EMBL" id="BGZK01000814">
    <property type="protein sequence ID" value="GBP61448.1"/>
    <property type="molecule type" value="Genomic_DNA"/>
</dbReference>
<feature type="transmembrane region" description="Helical" evidence="1">
    <location>
        <begin position="16"/>
        <end position="35"/>
    </location>
</feature>
<dbReference type="Proteomes" id="UP000299102">
    <property type="component" value="Unassembled WGS sequence"/>
</dbReference>
<keyword evidence="1" id="KW-1133">Transmembrane helix</keyword>
<name>A0A4C1XDE3_EUMVA</name>
<gene>
    <name evidence="2" type="ORF">EVAR_50816_1</name>
</gene>